<evidence type="ECO:0000313" key="2">
    <source>
        <dbReference type="Proteomes" id="UP000183223"/>
    </source>
</evidence>
<sequence length="15" mass="1851">MRIRLCIILFAYIII</sequence>
<proteinExistence type="predicted"/>
<organism evidence="1 2">
    <name type="scientific">Photorhabdus luminescens</name>
    <name type="common">Xenorhabdus luminescens</name>
    <dbReference type="NCBI Taxonomy" id="29488"/>
    <lineage>
        <taxon>Bacteria</taxon>
        <taxon>Pseudomonadati</taxon>
        <taxon>Pseudomonadota</taxon>
        <taxon>Gammaproteobacteria</taxon>
        <taxon>Enterobacterales</taxon>
        <taxon>Morganellaceae</taxon>
        <taxon>Photorhabdus</taxon>
    </lineage>
</organism>
<name>A0A1G5QDD2_PHOLU</name>
<keyword evidence="2" id="KW-1185">Reference proteome</keyword>
<accession>A0A1G5QDD2</accession>
<reference evidence="2" key="1">
    <citation type="submission" date="2016-10" db="EMBL/GenBank/DDBJ databases">
        <authorList>
            <person name="Varghese N."/>
            <person name="Submissions S."/>
        </authorList>
    </citation>
    <scope>NUCLEOTIDE SEQUENCE [LARGE SCALE GENOMIC DNA]</scope>
    <source>
        <strain evidence="2">ATCC 29999</strain>
    </source>
</reference>
<evidence type="ECO:0000313" key="1">
    <source>
        <dbReference type="EMBL" id="SCZ59371.1"/>
    </source>
</evidence>
<dbReference type="EMBL" id="FMWJ01000005">
    <property type="protein sequence ID" value="SCZ59371.1"/>
    <property type="molecule type" value="Genomic_DNA"/>
</dbReference>
<gene>
    <name evidence="1" type="ORF">SAMN02982990_01406</name>
</gene>
<dbReference type="Proteomes" id="UP000183223">
    <property type="component" value="Unassembled WGS sequence"/>
</dbReference>
<protein>
    <submittedName>
        <fullName evidence="1">Uncharacterized protein</fullName>
    </submittedName>
</protein>